<name>A0A5B7GAW1_PORTR</name>
<accession>A0A5B7GAW1</accession>
<evidence type="ECO:0000313" key="2">
    <source>
        <dbReference type="EMBL" id="MPC54475.1"/>
    </source>
</evidence>
<keyword evidence="3" id="KW-1185">Reference proteome</keyword>
<dbReference type="AlphaFoldDB" id="A0A5B7GAW1"/>
<protein>
    <submittedName>
        <fullName evidence="2">Uncharacterized protein</fullName>
    </submittedName>
</protein>
<reference evidence="2 3" key="1">
    <citation type="submission" date="2019-05" db="EMBL/GenBank/DDBJ databases">
        <title>Another draft genome of Portunus trituberculatus and its Hox gene families provides insights of decapod evolution.</title>
        <authorList>
            <person name="Jeong J.-H."/>
            <person name="Song I."/>
            <person name="Kim S."/>
            <person name="Choi T."/>
            <person name="Kim D."/>
            <person name="Ryu S."/>
            <person name="Kim W."/>
        </authorList>
    </citation>
    <scope>NUCLEOTIDE SEQUENCE [LARGE SCALE GENOMIC DNA]</scope>
    <source>
        <tissue evidence="2">Muscle</tissue>
    </source>
</reference>
<gene>
    <name evidence="2" type="ORF">E2C01_048392</name>
</gene>
<dbReference type="EMBL" id="VSRR010012381">
    <property type="protein sequence ID" value="MPC54475.1"/>
    <property type="molecule type" value="Genomic_DNA"/>
</dbReference>
<comment type="caution">
    <text evidence="2">The sequence shown here is derived from an EMBL/GenBank/DDBJ whole genome shotgun (WGS) entry which is preliminary data.</text>
</comment>
<proteinExistence type="predicted"/>
<evidence type="ECO:0000313" key="3">
    <source>
        <dbReference type="Proteomes" id="UP000324222"/>
    </source>
</evidence>
<dbReference type="Proteomes" id="UP000324222">
    <property type="component" value="Unassembled WGS sequence"/>
</dbReference>
<organism evidence="2 3">
    <name type="scientific">Portunus trituberculatus</name>
    <name type="common">Swimming crab</name>
    <name type="synonym">Neptunus trituberculatus</name>
    <dbReference type="NCBI Taxonomy" id="210409"/>
    <lineage>
        <taxon>Eukaryota</taxon>
        <taxon>Metazoa</taxon>
        <taxon>Ecdysozoa</taxon>
        <taxon>Arthropoda</taxon>
        <taxon>Crustacea</taxon>
        <taxon>Multicrustacea</taxon>
        <taxon>Malacostraca</taxon>
        <taxon>Eumalacostraca</taxon>
        <taxon>Eucarida</taxon>
        <taxon>Decapoda</taxon>
        <taxon>Pleocyemata</taxon>
        <taxon>Brachyura</taxon>
        <taxon>Eubrachyura</taxon>
        <taxon>Portunoidea</taxon>
        <taxon>Portunidae</taxon>
        <taxon>Portuninae</taxon>
        <taxon>Portunus</taxon>
    </lineage>
</organism>
<evidence type="ECO:0000256" key="1">
    <source>
        <dbReference type="SAM" id="MobiDB-lite"/>
    </source>
</evidence>
<sequence>MCLFDEPQPLALAVSDVNDHYSCRSPEDEGQAALHFSTQWVHERRLKPDLRQRVSQKAEQKPLELPLHSGRWRTYDHVYLEKPYIALAELNLSTPQSCGAAWSGPSKAQTIQEGNGHPLHGSPWSSPEDSRHIFQMTQLSHRTNGQTY</sequence>
<feature type="region of interest" description="Disordered" evidence="1">
    <location>
        <begin position="103"/>
        <end position="129"/>
    </location>
</feature>